<keyword evidence="2" id="KW-0539">Nucleus</keyword>
<dbReference type="InterPro" id="IPR050613">
    <property type="entry name" value="Sec_Metabolite_Reg"/>
</dbReference>
<dbReference type="GO" id="GO:0006351">
    <property type="term" value="P:DNA-templated transcription"/>
    <property type="evidence" value="ECO:0007669"/>
    <property type="project" value="InterPro"/>
</dbReference>
<comment type="subcellular location">
    <subcellularLocation>
        <location evidence="1">Nucleus</location>
    </subcellularLocation>
</comment>
<evidence type="ECO:0000256" key="2">
    <source>
        <dbReference type="ARBA" id="ARBA00023242"/>
    </source>
</evidence>
<dbReference type="SMART" id="SM00906">
    <property type="entry name" value="Fungal_trans"/>
    <property type="match status" value="1"/>
</dbReference>
<feature type="domain" description="Xylanolytic transcriptional activator regulatory" evidence="4">
    <location>
        <begin position="388"/>
        <end position="463"/>
    </location>
</feature>
<accession>A0A4S4N247</accession>
<gene>
    <name evidence="5" type="ORF">EUX98_g2365</name>
</gene>
<dbReference type="CDD" id="cd12148">
    <property type="entry name" value="fungal_TF_MHR"/>
    <property type="match status" value="1"/>
</dbReference>
<evidence type="ECO:0000313" key="5">
    <source>
        <dbReference type="EMBL" id="THH31821.1"/>
    </source>
</evidence>
<evidence type="ECO:0000313" key="6">
    <source>
        <dbReference type="Proteomes" id="UP000308730"/>
    </source>
</evidence>
<feature type="compositionally biased region" description="Polar residues" evidence="3">
    <location>
        <begin position="877"/>
        <end position="898"/>
    </location>
</feature>
<name>A0A4S4N247_9APHY</name>
<feature type="compositionally biased region" description="Basic and acidic residues" evidence="3">
    <location>
        <begin position="776"/>
        <end position="786"/>
    </location>
</feature>
<dbReference type="EMBL" id="SGPM01000036">
    <property type="protein sequence ID" value="THH31821.1"/>
    <property type="molecule type" value="Genomic_DNA"/>
</dbReference>
<dbReference type="GO" id="GO:0003677">
    <property type="term" value="F:DNA binding"/>
    <property type="evidence" value="ECO:0007669"/>
    <property type="project" value="InterPro"/>
</dbReference>
<evidence type="ECO:0000256" key="1">
    <source>
        <dbReference type="ARBA" id="ARBA00004123"/>
    </source>
</evidence>
<protein>
    <recommendedName>
        <fullName evidence="4">Xylanolytic transcriptional activator regulatory domain-containing protein</fullName>
    </recommendedName>
</protein>
<feature type="region of interest" description="Disordered" evidence="3">
    <location>
        <begin position="759"/>
        <end position="939"/>
    </location>
</feature>
<sequence length="1037" mass="110913">MSLVPSFHPDSYSDVQSLHNRLLVVEGALSQLSTSSPSSSSLSSALGSVPPFKSSYPTSSSSQVPSSGNFSQGSAAIFSNCAVGSASLAGLPCNDRALLATGPSGSSVIISLEDVAGLWMNELDSSLNAESTGGNNGAFPPFTSLRPNANSSGKVKLEPSPVLLPLSPSSLNGHSSNASTPGGPSQSAVQPPVFIPPVPHTLFLPSVSQSDPSSELPQVTPALLQHLPVTAAARAHLIRGLSRTMALHPCFNIRHFERRVEAMMAWGEPSAAESSSDDGRPKARELARELFLGIPPARKRKPTLSFFAGAAAAFALGSLVANEIPEASGSPGAPGTSSPSPAAMYALSEQALGLFEKTSSYDVDSLIAMILQVMYQMHDGQMRIAQGVFPMVAKMVNVARLMGLGVDPDEFPGTYSLFDAETRRRVWWDIYYYDVFISDCMGHSPLIADGSFTTKLPADVDEHHFTSSSTSLAPPSVEGDRSDNCFTYFILKCRLAQLVKSIRKQISKDAASEDGADLSIDLVAASESDVTLWLSELPPRYQLDVDPDLAHALPPSCSSATLTAQRCVLAMTAARITLKLYIPFLRDTQSKPPHQASLGSVTAAHTVVSAARLLHSVWKGTRPAAFDFYDYGRSVFDAAVVCAHTVIQQPTSILTTQAMQIVSGAMDILHDLGGAREDGPNDAWKIVDMMRRKAELSKANGLCMDDANAGHKRKRTESDENSFDNGLQLPYVGASITSTKTDQARPILAPSRPSIVTAKEICSGPLKPSSDSAAKSLEEKKSKDKTYPPVGIRVRPGQNRPFNRQRTHSLSPNSPLVLSGSHPPSSPADVMPAQLETVNLPPHAGPESSSLGGYSTFHPSPPQMKENPPPSHPMPQEQYSQQMGDPQRYSHTSFQSSSPPMPGVYDPNANGTSFAGPGAEHMQPPPYNQSPPDFYQYSQAGGQAFNQGLPMPDYATGTPVESVPNAPGEHSYLLPSDKYRKEHMGAHDYHAQRQPGMGMVVQAVPGWPGHGVAPAQQHQQAQQQQMWEYKYYNGVAG</sequence>
<feature type="compositionally biased region" description="Polar residues" evidence="3">
    <location>
        <begin position="800"/>
        <end position="816"/>
    </location>
</feature>
<dbReference type="GO" id="GO:0005634">
    <property type="term" value="C:nucleus"/>
    <property type="evidence" value="ECO:0007669"/>
    <property type="project" value="UniProtKB-SubCell"/>
</dbReference>
<feature type="compositionally biased region" description="Low complexity" evidence="3">
    <location>
        <begin position="159"/>
        <end position="171"/>
    </location>
</feature>
<dbReference type="PANTHER" id="PTHR31001:SF81">
    <property type="entry name" value="ZN(II)2CYS6 TRANSCRIPTION FACTOR"/>
    <property type="match status" value="1"/>
</dbReference>
<evidence type="ECO:0000256" key="3">
    <source>
        <dbReference type="SAM" id="MobiDB-lite"/>
    </source>
</evidence>
<dbReference type="Proteomes" id="UP000308730">
    <property type="component" value="Unassembled WGS sequence"/>
</dbReference>
<feature type="compositionally biased region" description="Pro residues" evidence="3">
    <location>
        <begin position="859"/>
        <end position="873"/>
    </location>
</feature>
<comment type="caution">
    <text evidence="5">The sequence shown here is derived from an EMBL/GenBank/DDBJ whole genome shotgun (WGS) entry which is preliminary data.</text>
</comment>
<dbReference type="OrthoDB" id="4934715at2759"/>
<dbReference type="AlphaFoldDB" id="A0A4S4N247"/>
<dbReference type="GO" id="GO:0008270">
    <property type="term" value="F:zinc ion binding"/>
    <property type="evidence" value="ECO:0007669"/>
    <property type="project" value="InterPro"/>
</dbReference>
<reference evidence="5 6" key="1">
    <citation type="submission" date="2019-02" db="EMBL/GenBank/DDBJ databases">
        <title>Genome sequencing of the rare red list fungi Antrodiella citrinella (Flaviporus citrinellus).</title>
        <authorList>
            <person name="Buettner E."/>
            <person name="Kellner H."/>
        </authorList>
    </citation>
    <scope>NUCLEOTIDE SEQUENCE [LARGE SCALE GENOMIC DNA]</scope>
    <source>
        <strain evidence="5 6">DSM 108506</strain>
    </source>
</reference>
<proteinExistence type="predicted"/>
<dbReference type="PANTHER" id="PTHR31001">
    <property type="entry name" value="UNCHARACTERIZED TRANSCRIPTIONAL REGULATORY PROTEIN"/>
    <property type="match status" value="1"/>
</dbReference>
<feature type="region of interest" description="Disordered" evidence="3">
    <location>
        <begin position="131"/>
        <end position="192"/>
    </location>
</feature>
<dbReference type="InterPro" id="IPR007219">
    <property type="entry name" value="XnlR_reg_dom"/>
</dbReference>
<evidence type="ECO:0000259" key="4">
    <source>
        <dbReference type="SMART" id="SM00906"/>
    </source>
</evidence>
<feature type="compositionally biased region" description="Polar residues" evidence="3">
    <location>
        <begin position="172"/>
        <end position="189"/>
    </location>
</feature>
<organism evidence="5 6">
    <name type="scientific">Antrodiella citrinella</name>
    <dbReference type="NCBI Taxonomy" id="2447956"/>
    <lineage>
        <taxon>Eukaryota</taxon>
        <taxon>Fungi</taxon>
        <taxon>Dikarya</taxon>
        <taxon>Basidiomycota</taxon>
        <taxon>Agaricomycotina</taxon>
        <taxon>Agaricomycetes</taxon>
        <taxon>Polyporales</taxon>
        <taxon>Steccherinaceae</taxon>
        <taxon>Antrodiella</taxon>
    </lineage>
</organism>
<keyword evidence="6" id="KW-1185">Reference proteome</keyword>
<dbReference type="Pfam" id="PF04082">
    <property type="entry name" value="Fungal_trans"/>
    <property type="match status" value="1"/>
</dbReference>